<dbReference type="InterPro" id="IPR004161">
    <property type="entry name" value="EFTu-like_2"/>
</dbReference>
<dbReference type="RefSeq" id="WP_184676286.1">
    <property type="nucleotide sequence ID" value="NZ_JACHGY010000001.1"/>
</dbReference>
<evidence type="ECO:0000256" key="3">
    <source>
        <dbReference type="ARBA" id="ARBA00022741"/>
    </source>
</evidence>
<reference evidence="11 12" key="1">
    <citation type="submission" date="2020-08" db="EMBL/GenBank/DDBJ databases">
        <title>Genomic Encyclopedia of Type Strains, Phase IV (KMG-IV): sequencing the most valuable type-strain genomes for metagenomic binning, comparative biology and taxonomic classification.</title>
        <authorList>
            <person name="Goeker M."/>
        </authorList>
    </citation>
    <scope>NUCLEOTIDE SEQUENCE [LARGE SCALE GENOMIC DNA]</scope>
    <source>
        <strain evidence="11 12">DSM 103725</strain>
    </source>
</reference>
<evidence type="ECO:0000256" key="1">
    <source>
        <dbReference type="ARBA" id="ARBA00005870"/>
    </source>
</evidence>
<dbReference type="Pfam" id="PF14492">
    <property type="entry name" value="EFG_III"/>
    <property type="match status" value="1"/>
</dbReference>
<keyword evidence="4 8" id="KW-0251">Elongation factor</keyword>
<keyword evidence="5 8" id="KW-0648">Protein biosynthesis</keyword>
<dbReference type="NCBIfam" id="TIGR00231">
    <property type="entry name" value="small_GTP"/>
    <property type="match status" value="1"/>
</dbReference>
<keyword evidence="8" id="KW-0963">Cytoplasm</keyword>
<dbReference type="InterPro" id="IPR005517">
    <property type="entry name" value="Transl_elong_EFG/EF2_IV"/>
</dbReference>
<dbReference type="InterPro" id="IPR004540">
    <property type="entry name" value="Transl_elong_EFG/EF2"/>
</dbReference>
<dbReference type="NCBIfam" id="TIGR00484">
    <property type="entry name" value="EF-G"/>
    <property type="match status" value="1"/>
</dbReference>
<dbReference type="InterPro" id="IPR035647">
    <property type="entry name" value="EFG_III/V"/>
</dbReference>
<proteinExistence type="inferred from homology"/>
<dbReference type="SUPFAM" id="SSF50447">
    <property type="entry name" value="Translation proteins"/>
    <property type="match status" value="1"/>
</dbReference>
<feature type="compositionally biased region" description="Acidic residues" evidence="9">
    <location>
        <begin position="296"/>
        <end position="305"/>
    </location>
</feature>
<dbReference type="GO" id="GO:0003746">
    <property type="term" value="F:translation elongation factor activity"/>
    <property type="evidence" value="ECO:0007669"/>
    <property type="project" value="UniProtKB-UniRule"/>
</dbReference>
<gene>
    <name evidence="8" type="primary">fusA</name>
    <name evidence="11" type="ORF">HNQ40_000617</name>
</gene>
<protein>
    <recommendedName>
        <fullName evidence="2 8">Elongation factor G</fullName>
        <shortName evidence="8">EF-G</shortName>
    </recommendedName>
</protein>
<evidence type="ECO:0000256" key="5">
    <source>
        <dbReference type="ARBA" id="ARBA00022917"/>
    </source>
</evidence>
<evidence type="ECO:0000313" key="11">
    <source>
        <dbReference type="EMBL" id="MBB6428811.1"/>
    </source>
</evidence>
<keyword evidence="12" id="KW-1185">Reference proteome</keyword>
<evidence type="ECO:0000256" key="6">
    <source>
        <dbReference type="ARBA" id="ARBA00023134"/>
    </source>
</evidence>
<comment type="function">
    <text evidence="7 8">Catalyzes the GTP-dependent ribosomal translocation step during translation elongation. During this step, the ribosome changes from the pre-translocational (PRE) to the post-translocational (POST) state as the newly formed A-site-bound peptidyl-tRNA and P-site-bound deacylated tRNA move to the P and E sites, respectively. Catalyzes the coordinated movement of the two tRNA molecules, the mRNA and conformational changes in the ribosome.</text>
</comment>
<dbReference type="HAMAP" id="MF_00054_B">
    <property type="entry name" value="EF_G_EF_2_B"/>
    <property type="match status" value="1"/>
</dbReference>
<sequence length="712" mass="77780">MSTTTTPTGKLTRLQKTRNFGICAHIDAGKTTTTERVLYYTGKSYKIGEVHDGTATMDHLQDEQDRGITIQSAATTCPWTRDGIEYTCNLIDTPGHVDFTMEVERSMRVLDGAVVVFDGKEGVEAQSETVWRQAERYGVPRICFINKMDKIGADFQFSFDSIGERLGAKAVPVQIPIGAGHEFEGLVDLLAMKAFYFTGDMGSVVEEKEIPDELKELAEQKREEMIEGACDVDDDLAELYLGGEEISNEQITAALRKGTLSKEIHPTFCGSALQNIGVQKLLDGVIDYLPNPTEVPETEGTDPDDAEKRLTRPHDENAPLSALVFKIVNDAHGDLTYVRIYSGKLTKGTRVLNSNNGKKEIVSRIFEMHSKDRLARDEALAGEIVAVVGLKNSYTGETLCDADDSIVLDRMDFPDPVISMSIEPATAGDKEKLSNALGTIRREDPSFQANYDEETGQTIIAGMGELHLDIITTKLTRDMKIGVNVGQPRVAYKECITGSAEARGIHKKQSGGRGQFGDCTINVSPITEEEAEEQELKWEDGVVFVDKIAGGAIPREFIPSVGVGCRNTAISGVLAGYPLLGVKVELTDGKYHDVDSSQIAFEMAGTLAFKEATKKAGLQLMEPLMKVVVTTPDEFFGNVTGDLNRRRAIIVGDEERGVVRIITAEAPLSEMFGYSNSLRGMSQGRASYAMEPLKYAAVPANVAKTILENQEG</sequence>
<dbReference type="SUPFAM" id="SSF52540">
    <property type="entry name" value="P-loop containing nucleoside triphosphate hydrolases"/>
    <property type="match status" value="1"/>
</dbReference>
<feature type="region of interest" description="Disordered" evidence="9">
    <location>
        <begin position="291"/>
        <end position="313"/>
    </location>
</feature>
<dbReference type="Gene3D" id="3.30.70.240">
    <property type="match status" value="1"/>
</dbReference>
<dbReference type="InterPro" id="IPR041095">
    <property type="entry name" value="EFG_II"/>
</dbReference>
<dbReference type="Gene3D" id="2.40.30.10">
    <property type="entry name" value="Translation factors"/>
    <property type="match status" value="1"/>
</dbReference>
<dbReference type="Gene3D" id="3.30.230.10">
    <property type="match status" value="1"/>
</dbReference>
<keyword evidence="6 8" id="KW-0342">GTP-binding</keyword>
<comment type="subcellular location">
    <subcellularLocation>
        <location evidence="8">Cytoplasm</location>
    </subcellularLocation>
</comment>
<dbReference type="FunFam" id="3.30.70.870:FF:000001">
    <property type="entry name" value="Elongation factor G"/>
    <property type="match status" value="1"/>
</dbReference>
<dbReference type="FunFam" id="3.30.70.240:FF:000001">
    <property type="entry name" value="Elongation factor G"/>
    <property type="match status" value="1"/>
</dbReference>
<keyword evidence="3 8" id="KW-0547">Nucleotide-binding</keyword>
<dbReference type="Pfam" id="PF00679">
    <property type="entry name" value="EFG_C"/>
    <property type="match status" value="1"/>
</dbReference>
<dbReference type="InterPro" id="IPR035649">
    <property type="entry name" value="EFG_V"/>
</dbReference>
<dbReference type="FunFam" id="3.40.50.300:FF:000029">
    <property type="entry name" value="Elongation factor G"/>
    <property type="match status" value="1"/>
</dbReference>
<feature type="binding site" evidence="8">
    <location>
        <begin position="92"/>
        <end position="96"/>
    </location>
    <ligand>
        <name>GTP</name>
        <dbReference type="ChEBI" id="CHEBI:37565"/>
    </ligand>
</feature>
<feature type="binding site" evidence="8">
    <location>
        <begin position="146"/>
        <end position="149"/>
    </location>
    <ligand>
        <name>GTP</name>
        <dbReference type="ChEBI" id="CHEBI:37565"/>
    </ligand>
</feature>
<dbReference type="InterPro" id="IPR000640">
    <property type="entry name" value="EFG_V-like"/>
</dbReference>
<dbReference type="CDD" id="cd16262">
    <property type="entry name" value="EFG_III"/>
    <property type="match status" value="1"/>
</dbReference>
<feature type="domain" description="Tr-type G" evidence="10">
    <location>
        <begin position="15"/>
        <end position="293"/>
    </location>
</feature>
<dbReference type="Gene3D" id="3.40.50.300">
    <property type="entry name" value="P-loop containing nucleotide triphosphate hydrolases"/>
    <property type="match status" value="1"/>
</dbReference>
<dbReference type="SMART" id="SM00889">
    <property type="entry name" value="EFG_IV"/>
    <property type="match status" value="1"/>
</dbReference>
<evidence type="ECO:0000256" key="4">
    <source>
        <dbReference type="ARBA" id="ARBA00022768"/>
    </source>
</evidence>
<dbReference type="CDD" id="cd01434">
    <property type="entry name" value="EFG_mtEFG1_IV"/>
    <property type="match status" value="1"/>
</dbReference>
<dbReference type="SMART" id="SM00838">
    <property type="entry name" value="EFG_C"/>
    <property type="match status" value="1"/>
</dbReference>
<evidence type="ECO:0000256" key="2">
    <source>
        <dbReference type="ARBA" id="ARBA00017872"/>
    </source>
</evidence>
<dbReference type="PANTHER" id="PTHR43261">
    <property type="entry name" value="TRANSLATION ELONGATION FACTOR G-RELATED"/>
    <property type="match status" value="1"/>
</dbReference>
<dbReference type="AlphaFoldDB" id="A0A7X0H655"/>
<dbReference type="InterPro" id="IPR047872">
    <property type="entry name" value="EFG_IV"/>
</dbReference>
<dbReference type="CDD" id="cd03713">
    <property type="entry name" value="EFG_mtEFG_C"/>
    <property type="match status" value="1"/>
</dbReference>
<dbReference type="Pfam" id="PF03144">
    <property type="entry name" value="GTP_EFTU_D2"/>
    <property type="match status" value="1"/>
</dbReference>
<dbReference type="SUPFAM" id="SSF54980">
    <property type="entry name" value="EF-G C-terminal domain-like"/>
    <property type="match status" value="2"/>
</dbReference>
<dbReference type="InterPro" id="IPR020568">
    <property type="entry name" value="Ribosomal_Su5_D2-typ_SF"/>
</dbReference>
<organism evidence="11 12">
    <name type="scientific">Algisphaera agarilytica</name>
    <dbReference type="NCBI Taxonomy" id="1385975"/>
    <lineage>
        <taxon>Bacteria</taxon>
        <taxon>Pseudomonadati</taxon>
        <taxon>Planctomycetota</taxon>
        <taxon>Phycisphaerae</taxon>
        <taxon>Phycisphaerales</taxon>
        <taxon>Phycisphaeraceae</taxon>
        <taxon>Algisphaera</taxon>
    </lineage>
</organism>
<evidence type="ECO:0000313" key="12">
    <source>
        <dbReference type="Proteomes" id="UP000541810"/>
    </source>
</evidence>
<dbReference type="CDD" id="cd04088">
    <property type="entry name" value="EFG_mtEFG_II"/>
    <property type="match status" value="1"/>
</dbReference>
<dbReference type="NCBIfam" id="NF009381">
    <property type="entry name" value="PRK12740.1-5"/>
    <property type="match status" value="1"/>
</dbReference>
<comment type="caution">
    <text evidence="11">The sequence shown here is derived from an EMBL/GenBank/DDBJ whole genome shotgun (WGS) entry which is preliminary data.</text>
</comment>
<dbReference type="Pfam" id="PF03764">
    <property type="entry name" value="EFG_IV"/>
    <property type="match status" value="1"/>
</dbReference>
<comment type="similarity">
    <text evidence="1 8">Belongs to the TRAFAC class translation factor GTPase superfamily. Classic translation factor GTPase family. EF-G/EF-2 subfamily.</text>
</comment>
<dbReference type="GO" id="GO:0032790">
    <property type="term" value="P:ribosome disassembly"/>
    <property type="evidence" value="ECO:0007669"/>
    <property type="project" value="TreeGrafter"/>
</dbReference>
<name>A0A7X0H655_9BACT</name>
<accession>A0A7X0H655</accession>
<dbReference type="CDD" id="cd01886">
    <property type="entry name" value="EF-G"/>
    <property type="match status" value="1"/>
</dbReference>
<dbReference type="InterPro" id="IPR000795">
    <property type="entry name" value="T_Tr_GTP-bd_dom"/>
</dbReference>
<dbReference type="PROSITE" id="PS51722">
    <property type="entry name" value="G_TR_2"/>
    <property type="match status" value="1"/>
</dbReference>
<dbReference type="PANTHER" id="PTHR43261:SF1">
    <property type="entry name" value="RIBOSOME-RELEASING FACTOR 2, MITOCHONDRIAL"/>
    <property type="match status" value="1"/>
</dbReference>
<dbReference type="EMBL" id="JACHGY010000001">
    <property type="protein sequence ID" value="MBB6428811.1"/>
    <property type="molecule type" value="Genomic_DNA"/>
</dbReference>
<dbReference type="GO" id="GO:0005525">
    <property type="term" value="F:GTP binding"/>
    <property type="evidence" value="ECO:0007669"/>
    <property type="project" value="UniProtKB-UniRule"/>
</dbReference>
<evidence type="ECO:0000256" key="9">
    <source>
        <dbReference type="SAM" id="MobiDB-lite"/>
    </source>
</evidence>
<dbReference type="Gene3D" id="3.30.70.870">
    <property type="entry name" value="Elongation Factor G (Translational Gtpase), domain 3"/>
    <property type="match status" value="1"/>
</dbReference>
<dbReference type="SUPFAM" id="SSF54211">
    <property type="entry name" value="Ribosomal protein S5 domain 2-like"/>
    <property type="match status" value="1"/>
</dbReference>
<dbReference type="Proteomes" id="UP000541810">
    <property type="component" value="Unassembled WGS sequence"/>
</dbReference>
<dbReference type="Pfam" id="PF00009">
    <property type="entry name" value="GTP_EFTU"/>
    <property type="match status" value="1"/>
</dbReference>
<feature type="binding site" evidence="8">
    <location>
        <begin position="24"/>
        <end position="31"/>
    </location>
    <ligand>
        <name>GTP</name>
        <dbReference type="ChEBI" id="CHEBI:37565"/>
    </ligand>
</feature>
<evidence type="ECO:0000256" key="8">
    <source>
        <dbReference type="HAMAP-Rule" id="MF_00054"/>
    </source>
</evidence>
<dbReference type="PRINTS" id="PR00315">
    <property type="entry name" value="ELONGATNFCT"/>
</dbReference>
<dbReference type="InterPro" id="IPR027417">
    <property type="entry name" value="P-loop_NTPase"/>
</dbReference>
<dbReference type="InterPro" id="IPR014721">
    <property type="entry name" value="Ribsml_uS5_D2-typ_fold_subgr"/>
</dbReference>
<dbReference type="GO" id="GO:0005737">
    <property type="term" value="C:cytoplasm"/>
    <property type="evidence" value="ECO:0007669"/>
    <property type="project" value="UniProtKB-SubCell"/>
</dbReference>
<dbReference type="InterPro" id="IPR009000">
    <property type="entry name" value="Transl_B-barrel_sf"/>
</dbReference>
<dbReference type="FunFam" id="3.30.230.10:FF:000003">
    <property type="entry name" value="Elongation factor G"/>
    <property type="match status" value="1"/>
</dbReference>
<evidence type="ECO:0000259" key="10">
    <source>
        <dbReference type="PROSITE" id="PS51722"/>
    </source>
</evidence>
<dbReference type="GO" id="GO:0003924">
    <property type="term" value="F:GTPase activity"/>
    <property type="evidence" value="ECO:0007669"/>
    <property type="project" value="InterPro"/>
</dbReference>
<dbReference type="InterPro" id="IPR005225">
    <property type="entry name" value="Small_GTP-bd"/>
</dbReference>
<dbReference type="FunFam" id="2.40.30.10:FF:000006">
    <property type="entry name" value="Elongation factor G"/>
    <property type="match status" value="1"/>
</dbReference>
<evidence type="ECO:0000256" key="7">
    <source>
        <dbReference type="ARBA" id="ARBA00024731"/>
    </source>
</evidence>
<dbReference type="InterPro" id="IPR009022">
    <property type="entry name" value="EFG_III"/>
</dbReference>